<feature type="transmembrane region" description="Helical" evidence="1">
    <location>
        <begin position="12"/>
        <end position="34"/>
    </location>
</feature>
<comment type="caution">
    <text evidence="2">The sequence shown here is derived from an EMBL/GenBank/DDBJ whole genome shotgun (WGS) entry which is preliminary data.</text>
</comment>
<name>A0ABW1IB95_9PSEU</name>
<reference evidence="3" key="1">
    <citation type="journal article" date="2019" name="Int. J. Syst. Evol. Microbiol.">
        <title>The Global Catalogue of Microorganisms (GCM) 10K type strain sequencing project: providing services to taxonomists for standard genome sequencing and annotation.</title>
        <authorList>
            <consortium name="The Broad Institute Genomics Platform"/>
            <consortium name="The Broad Institute Genome Sequencing Center for Infectious Disease"/>
            <person name="Wu L."/>
            <person name="Ma J."/>
        </authorList>
    </citation>
    <scope>NUCLEOTIDE SEQUENCE [LARGE SCALE GENOMIC DNA]</scope>
    <source>
        <strain evidence="3">CGMCC 4.7397</strain>
    </source>
</reference>
<evidence type="ECO:0000313" key="3">
    <source>
        <dbReference type="Proteomes" id="UP001596119"/>
    </source>
</evidence>
<organism evidence="2 3">
    <name type="scientific">Pseudonocardia lutea</name>
    <dbReference type="NCBI Taxonomy" id="2172015"/>
    <lineage>
        <taxon>Bacteria</taxon>
        <taxon>Bacillati</taxon>
        <taxon>Actinomycetota</taxon>
        <taxon>Actinomycetes</taxon>
        <taxon>Pseudonocardiales</taxon>
        <taxon>Pseudonocardiaceae</taxon>
        <taxon>Pseudonocardia</taxon>
    </lineage>
</organism>
<evidence type="ECO:0000256" key="1">
    <source>
        <dbReference type="SAM" id="Phobius"/>
    </source>
</evidence>
<sequence>MSAGRPGSVTLVVVLTWISAVLAVLGGLLLVVAGSVTAGAAGLTPGLLVGIGVAYVILGMVTGAVASRLGRGGNGARLLVSILVVLQIAGGIAAISTVGSGSTLTQALVSILVGIVILLLLWNARANAFFASR</sequence>
<keyword evidence="1" id="KW-1133">Transmembrane helix</keyword>
<accession>A0ABW1IB95</accession>
<dbReference type="RefSeq" id="WP_379566740.1">
    <property type="nucleotide sequence ID" value="NZ_JBHSQK010000035.1"/>
</dbReference>
<dbReference type="EMBL" id="JBHSQK010000035">
    <property type="protein sequence ID" value="MFC5949619.1"/>
    <property type="molecule type" value="Genomic_DNA"/>
</dbReference>
<proteinExistence type="predicted"/>
<gene>
    <name evidence="2" type="ORF">ACFQH9_15195</name>
</gene>
<keyword evidence="1" id="KW-0812">Transmembrane</keyword>
<dbReference type="Proteomes" id="UP001596119">
    <property type="component" value="Unassembled WGS sequence"/>
</dbReference>
<protein>
    <recommendedName>
        <fullName evidence="4">Integral membrane protein</fullName>
    </recommendedName>
</protein>
<feature type="transmembrane region" description="Helical" evidence="1">
    <location>
        <begin position="78"/>
        <end position="98"/>
    </location>
</feature>
<keyword evidence="1" id="KW-0472">Membrane</keyword>
<keyword evidence="3" id="KW-1185">Reference proteome</keyword>
<feature type="transmembrane region" description="Helical" evidence="1">
    <location>
        <begin position="46"/>
        <end position="66"/>
    </location>
</feature>
<evidence type="ECO:0008006" key="4">
    <source>
        <dbReference type="Google" id="ProtNLM"/>
    </source>
</evidence>
<feature type="transmembrane region" description="Helical" evidence="1">
    <location>
        <begin position="104"/>
        <end position="124"/>
    </location>
</feature>
<evidence type="ECO:0000313" key="2">
    <source>
        <dbReference type="EMBL" id="MFC5949619.1"/>
    </source>
</evidence>